<evidence type="ECO:0000313" key="2">
    <source>
        <dbReference type="Proteomes" id="UP001163846"/>
    </source>
</evidence>
<gene>
    <name evidence="1" type="ORF">F5878DRAFT_499207</name>
</gene>
<dbReference type="Proteomes" id="UP001163846">
    <property type="component" value="Unassembled WGS sequence"/>
</dbReference>
<keyword evidence="2" id="KW-1185">Reference proteome</keyword>
<feature type="non-terminal residue" evidence="1">
    <location>
        <position position="1"/>
    </location>
</feature>
<accession>A0AA38NY59</accession>
<comment type="caution">
    <text evidence="1">The sequence shown here is derived from an EMBL/GenBank/DDBJ whole genome shotgun (WGS) entry which is preliminary data.</text>
</comment>
<evidence type="ECO:0000313" key="1">
    <source>
        <dbReference type="EMBL" id="KAJ3832671.1"/>
    </source>
</evidence>
<dbReference type="AlphaFoldDB" id="A0AA38NY59"/>
<organism evidence="1 2">
    <name type="scientific">Lentinula raphanica</name>
    <dbReference type="NCBI Taxonomy" id="153919"/>
    <lineage>
        <taxon>Eukaryota</taxon>
        <taxon>Fungi</taxon>
        <taxon>Dikarya</taxon>
        <taxon>Basidiomycota</taxon>
        <taxon>Agaricomycotina</taxon>
        <taxon>Agaricomycetes</taxon>
        <taxon>Agaricomycetidae</taxon>
        <taxon>Agaricales</taxon>
        <taxon>Marasmiineae</taxon>
        <taxon>Omphalotaceae</taxon>
        <taxon>Lentinula</taxon>
    </lineage>
</organism>
<dbReference type="EMBL" id="MU806886">
    <property type="protein sequence ID" value="KAJ3832671.1"/>
    <property type="molecule type" value="Genomic_DNA"/>
</dbReference>
<reference evidence="1" key="1">
    <citation type="submission" date="2022-08" db="EMBL/GenBank/DDBJ databases">
        <authorList>
            <consortium name="DOE Joint Genome Institute"/>
            <person name="Min B."/>
            <person name="Riley R."/>
            <person name="Sierra-Patev S."/>
            <person name="Naranjo-Ortiz M."/>
            <person name="Looney B."/>
            <person name="Konkel Z."/>
            <person name="Slot J.C."/>
            <person name="Sakamoto Y."/>
            <person name="Steenwyk J.L."/>
            <person name="Rokas A."/>
            <person name="Carro J."/>
            <person name="Camarero S."/>
            <person name="Ferreira P."/>
            <person name="Molpeceres G."/>
            <person name="Ruiz-Duenas F.J."/>
            <person name="Serrano A."/>
            <person name="Henrissat B."/>
            <person name="Drula E."/>
            <person name="Hughes K.W."/>
            <person name="Mata J.L."/>
            <person name="Ishikawa N.K."/>
            <person name="Vargas-Isla R."/>
            <person name="Ushijima S."/>
            <person name="Smith C.A."/>
            <person name="Ahrendt S."/>
            <person name="Andreopoulos W."/>
            <person name="He G."/>
            <person name="Labutti K."/>
            <person name="Lipzen A."/>
            <person name="Ng V."/>
            <person name="Sandor L."/>
            <person name="Barry K."/>
            <person name="Martinez A.T."/>
            <person name="Xiao Y."/>
            <person name="Gibbons J.G."/>
            <person name="Terashima K."/>
            <person name="Hibbett D.S."/>
            <person name="Grigoriev I.V."/>
        </authorList>
    </citation>
    <scope>NUCLEOTIDE SEQUENCE</scope>
    <source>
        <strain evidence="1">TFB9207</strain>
    </source>
</reference>
<protein>
    <submittedName>
        <fullName evidence="1">Uncharacterized protein</fullName>
    </submittedName>
</protein>
<sequence length="118" mass="13445">FTAYKAYRQYRSLHVIGSLYGFSLDTRRLQNVVCSVDGVDICLADVYNFLTVQENTFANKKSRLAQAHFALGRLSHVIANQVANDQLLDLSQTWYPYTLACDKLLESETGQQQPSVHW</sequence>
<proteinExistence type="predicted"/>
<name>A0AA38NY59_9AGAR</name>
<feature type="non-terminal residue" evidence="1">
    <location>
        <position position="118"/>
    </location>
</feature>